<dbReference type="Proteomes" id="UP000026915">
    <property type="component" value="Chromosome 3"/>
</dbReference>
<dbReference type="eggNOG" id="KOG0504">
    <property type="taxonomic scope" value="Eukaryota"/>
</dbReference>
<keyword evidence="4" id="KW-1185">Reference proteome</keyword>
<dbReference type="SUPFAM" id="SSF48403">
    <property type="entry name" value="Ankyrin repeat"/>
    <property type="match status" value="1"/>
</dbReference>
<evidence type="ECO:0000313" key="4">
    <source>
        <dbReference type="Proteomes" id="UP000026915"/>
    </source>
</evidence>
<feature type="domain" description="PGG" evidence="2">
    <location>
        <begin position="375"/>
        <end position="487"/>
    </location>
</feature>
<sequence>MDANNVCSSAIVAQVLNGASNYENWKACVQNYLWVRDLWDVVEQTPEPPQQEDKAEFKGWSKRNVAALHAIQISCDPIMLSSISNMTTAKDAWNTLAQMCQLPIPEEAPVAEFIDRTHMLELLKAIKECALESTKGVLTSHTHLANTVIGDSSFAAFHFAIFKGQLDMIDEFLSTMSEEHLKMQDRYGRTVLHHAAMSENTKIAQSLIRKNRELLTFPDSGGNIPLNSACWVGHKDMTHYLYNMTSREFLLSPGNECQAALFVCDCINNKWFDVALNLLCRHPHLAFVEGEDGISAITALSCQPSAFPSGSGFSFWQRWIYSFCPYFEARLSKYLDNPEVEGVVPPMLKKHKNEEGETPYEAFDQSHARLLKEGEKWMKDIAQSSMIVGTLIITIMFATLFTIPGGLSQDTGVPFLLTKKLVKVFIISDAISLFASTTSVLMFVGILTSRYTTHDFLKSLPNKLMIGLSSLFISIATMMVAFSSTAIIMLKGQLEIVIPIVLLASIPIGLFVWLQFPLLVKIFISTYGLGIFDRKMKKWL</sequence>
<dbReference type="PANTHER" id="PTHR24177">
    <property type="entry name" value="CASKIN"/>
    <property type="match status" value="1"/>
</dbReference>
<dbReference type="Pfam" id="PF13962">
    <property type="entry name" value="PGG"/>
    <property type="match status" value="1"/>
</dbReference>
<dbReference type="OMA" id="TSIWHEM"/>
<evidence type="ECO:0000259" key="2">
    <source>
        <dbReference type="Pfam" id="PF13962"/>
    </source>
</evidence>
<evidence type="ECO:0000256" key="1">
    <source>
        <dbReference type="SAM" id="Phobius"/>
    </source>
</evidence>
<keyword evidence="1" id="KW-0812">Transmembrane</keyword>
<feature type="transmembrane region" description="Helical" evidence="1">
    <location>
        <begin position="496"/>
        <end position="529"/>
    </location>
</feature>
<dbReference type="InterPro" id="IPR002110">
    <property type="entry name" value="Ankyrin_rpt"/>
</dbReference>
<feature type="transmembrane region" description="Helical" evidence="1">
    <location>
        <begin position="424"/>
        <end position="447"/>
    </location>
</feature>
<reference evidence="3 4" key="1">
    <citation type="journal article" date="2013" name="Genome Biol.">
        <title>The genome sequence of the most widely cultivated cacao type and its use to identify candidate genes regulating pod color.</title>
        <authorList>
            <person name="Motamayor J.C."/>
            <person name="Mockaitis K."/>
            <person name="Schmutz J."/>
            <person name="Haiminen N."/>
            <person name="Iii D.L."/>
            <person name="Cornejo O."/>
            <person name="Findley S.D."/>
            <person name="Zheng P."/>
            <person name="Utro F."/>
            <person name="Royaert S."/>
            <person name="Saski C."/>
            <person name="Jenkins J."/>
            <person name="Podicheti R."/>
            <person name="Zhao M."/>
            <person name="Scheffler B.E."/>
            <person name="Stack J.C."/>
            <person name="Feltus F.A."/>
            <person name="Mustiga G.M."/>
            <person name="Amores F."/>
            <person name="Phillips W."/>
            <person name="Marelli J.P."/>
            <person name="May G.D."/>
            <person name="Shapiro H."/>
            <person name="Ma J."/>
            <person name="Bustamante C.D."/>
            <person name="Schnell R.J."/>
            <person name="Main D."/>
            <person name="Gilbert D."/>
            <person name="Parida L."/>
            <person name="Kuhn D.N."/>
        </authorList>
    </citation>
    <scope>NUCLEOTIDE SEQUENCE [LARGE SCALE GENOMIC DNA]</scope>
    <source>
        <strain evidence="4">cv. Matina 1-6</strain>
    </source>
</reference>
<dbReference type="InterPro" id="IPR026961">
    <property type="entry name" value="PGG_dom"/>
</dbReference>
<organism evidence="3 4">
    <name type="scientific">Theobroma cacao</name>
    <name type="common">Cacao</name>
    <name type="synonym">Cocoa</name>
    <dbReference type="NCBI Taxonomy" id="3641"/>
    <lineage>
        <taxon>Eukaryota</taxon>
        <taxon>Viridiplantae</taxon>
        <taxon>Streptophyta</taxon>
        <taxon>Embryophyta</taxon>
        <taxon>Tracheophyta</taxon>
        <taxon>Spermatophyta</taxon>
        <taxon>Magnoliopsida</taxon>
        <taxon>eudicotyledons</taxon>
        <taxon>Gunneridae</taxon>
        <taxon>Pentapetalae</taxon>
        <taxon>rosids</taxon>
        <taxon>malvids</taxon>
        <taxon>Malvales</taxon>
        <taxon>Malvaceae</taxon>
        <taxon>Byttnerioideae</taxon>
        <taxon>Theobroma</taxon>
    </lineage>
</organism>
<dbReference type="Gramene" id="EOY20782">
    <property type="protein sequence ID" value="EOY20782"/>
    <property type="gene ID" value="TCM_012116"/>
</dbReference>
<dbReference type="AlphaFoldDB" id="A0A061FV93"/>
<dbReference type="InParanoid" id="A0A061FV93"/>
<evidence type="ECO:0000313" key="3">
    <source>
        <dbReference type="EMBL" id="EOY20782.1"/>
    </source>
</evidence>
<protein>
    <submittedName>
        <fullName evidence="3">Ankyrin repeat family protein</fullName>
    </submittedName>
</protein>
<dbReference type="Gene3D" id="1.25.40.20">
    <property type="entry name" value="Ankyrin repeat-containing domain"/>
    <property type="match status" value="1"/>
</dbReference>
<dbReference type="GO" id="GO:0016020">
    <property type="term" value="C:membrane"/>
    <property type="evidence" value="ECO:0000318"/>
    <property type="project" value="GO_Central"/>
</dbReference>
<accession>A0A061FV93</accession>
<dbReference type="SMART" id="SM00248">
    <property type="entry name" value="ANK"/>
    <property type="match status" value="3"/>
</dbReference>
<name>A0A061FV93_THECC</name>
<gene>
    <name evidence="3" type="ORF">TCM_012116</name>
</gene>
<keyword evidence="1" id="KW-0472">Membrane</keyword>
<feature type="transmembrane region" description="Helical" evidence="1">
    <location>
        <begin position="468"/>
        <end position="490"/>
    </location>
</feature>
<dbReference type="Pfam" id="PF14223">
    <property type="entry name" value="Retrotran_gag_2"/>
    <property type="match status" value="1"/>
</dbReference>
<keyword evidence="1" id="KW-1133">Transmembrane helix</keyword>
<feature type="transmembrane region" description="Helical" evidence="1">
    <location>
        <begin position="386"/>
        <end position="404"/>
    </location>
</feature>
<dbReference type="STRING" id="3641.A0A061FV93"/>
<dbReference type="EMBL" id="CM001881">
    <property type="protein sequence ID" value="EOY20782.1"/>
    <property type="molecule type" value="Genomic_DNA"/>
</dbReference>
<dbReference type="HOGENOM" id="CLU_016885_3_0_1"/>
<dbReference type="Pfam" id="PF12796">
    <property type="entry name" value="Ank_2"/>
    <property type="match status" value="1"/>
</dbReference>
<proteinExistence type="predicted"/>
<dbReference type="PANTHER" id="PTHR24177:SF329">
    <property type="entry name" value="ANKYRIN REPEAT PROTEIN"/>
    <property type="match status" value="1"/>
</dbReference>
<dbReference type="InterPro" id="IPR036770">
    <property type="entry name" value="Ankyrin_rpt-contain_sf"/>
</dbReference>